<dbReference type="SUPFAM" id="SSF48371">
    <property type="entry name" value="ARM repeat"/>
    <property type="match status" value="1"/>
</dbReference>
<dbReference type="InterPro" id="IPR024574">
    <property type="entry name" value="ELMO_ARM"/>
</dbReference>
<dbReference type="AlphaFoldDB" id="A0A4P9VXP8"/>
<evidence type="ECO:0000313" key="3">
    <source>
        <dbReference type="EMBL" id="RKO84499.1"/>
    </source>
</evidence>
<evidence type="ECO:0000259" key="2">
    <source>
        <dbReference type="Pfam" id="PF11841"/>
    </source>
</evidence>
<feature type="non-terminal residue" evidence="3">
    <location>
        <position position="392"/>
    </location>
</feature>
<dbReference type="Proteomes" id="UP000269721">
    <property type="component" value="Unassembled WGS sequence"/>
</dbReference>
<gene>
    <name evidence="3" type="ORF">BDK51DRAFT_32939</name>
</gene>
<dbReference type="OrthoDB" id="28413at2759"/>
<organism evidence="3 4">
    <name type="scientific">Blyttiomyces helicus</name>
    <dbReference type="NCBI Taxonomy" id="388810"/>
    <lineage>
        <taxon>Eukaryota</taxon>
        <taxon>Fungi</taxon>
        <taxon>Fungi incertae sedis</taxon>
        <taxon>Chytridiomycota</taxon>
        <taxon>Chytridiomycota incertae sedis</taxon>
        <taxon>Chytridiomycetes</taxon>
        <taxon>Chytridiomycetes incertae sedis</taxon>
        <taxon>Blyttiomyces</taxon>
    </lineage>
</organism>
<sequence length="392" mass="44313">MPDPYQKPAANGPRVWSLGSQGSQTGLTRCRGHLSYGSQKRLRFLPTFFIPNPPPPPLPPFTPPPEFEVEYTLDNSHSIRNIVKDLSESVFELNAPYTDYCLRMAETEELLTDEKVRRRITDGFILKIVKSPSIMAREMASDMVSEDERVVKRTIFLLQKYLKEDEFLDEFLAQGGLVKLQNIIIVGQGNTLAYALSALQTLMENDHGWENFSPSFISTLVSIIVKQNLVNICRPATAAIIKLVTADASSTSPIQSYGFDVVHNSLLAQSSFLPTLVHRLSETEYLLQLHSLHLINALFRHASDRARADFIAGLDALGMRKVVARLMMSRPAEELGKQMVEFQTLLVWEGHRRKRGGVDVRRKEVERALREIWESAGVEQESGMKWRVVGFD</sequence>
<dbReference type="InterPro" id="IPR011989">
    <property type="entry name" value="ARM-like"/>
</dbReference>
<name>A0A4P9VXP8_9FUNG</name>
<keyword evidence="4" id="KW-1185">Reference proteome</keyword>
<accession>A0A4P9VXP8</accession>
<protein>
    <recommendedName>
        <fullName evidence="2">ELMO armadillo-like helical domain-containing protein</fullName>
    </recommendedName>
</protein>
<dbReference type="EMBL" id="ML000030">
    <property type="protein sequence ID" value="RKO84499.1"/>
    <property type="molecule type" value="Genomic_DNA"/>
</dbReference>
<dbReference type="Pfam" id="PF11841">
    <property type="entry name" value="ELMO_ARM"/>
    <property type="match status" value="1"/>
</dbReference>
<feature type="region of interest" description="Disordered" evidence="1">
    <location>
        <begin position="1"/>
        <end position="22"/>
    </location>
</feature>
<dbReference type="Gene3D" id="1.25.10.10">
    <property type="entry name" value="Leucine-rich Repeat Variant"/>
    <property type="match status" value="1"/>
</dbReference>
<dbReference type="InterPro" id="IPR016024">
    <property type="entry name" value="ARM-type_fold"/>
</dbReference>
<evidence type="ECO:0000256" key="1">
    <source>
        <dbReference type="SAM" id="MobiDB-lite"/>
    </source>
</evidence>
<feature type="domain" description="ELMO armadillo-like helical" evidence="2">
    <location>
        <begin position="167"/>
        <end position="327"/>
    </location>
</feature>
<evidence type="ECO:0000313" key="4">
    <source>
        <dbReference type="Proteomes" id="UP000269721"/>
    </source>
</evidence>
<reference evidence="4" key="1">
    <citation type="journal article" date="2018" name="Nat. Microbiol.">
        <title>Leveraging single-cell genomics to expand the fungal tree of life.</title>
        <authorList>
            <person name="Ahrendt S.R."/>
            <person name="Quandt C.A."/>
            <person name="Ciobanu D."/>
            <person name="Clum A."/>
            <person name="Salamov A."/>
            <person name="Andreopoulos B."/>
            <person name="Cheng J.F."/>
            <person name="Woyke T."/>
            <person name="Pelin A."/>
            <person name="Henrissat B."/>
            <person name="Reynolds N.K."/>
            <person name="Benny G.L."/>
            <person name="Smith M.E."/>
            <person name="James T.Y."/>
            <person name="Grigoriev I.V."/>
        </authorList>
    </citation>
    <scope>NUCLEOTIDE SEQUENCE [LARGE SCALE GENOMIC DNA]</scope>
</reference>
<proteinExistence type="predicted"/>